<dbReference type="AlphaFoldDB" id="A0A8J5ZS07"/>
<dbReference type="EMBL" id="JAHUZN010000001">
    <property type="protein sequence ID" value="KAG8503800.1"/>
    <property type="molecule type" value="Genomic_DNA"/>
</dbReference>
<feature type="domain" description="C2H2-type" evidence="2">
    <location>
        <begin position="80"/>
        <end position="107"/>
    </location>
</feature>
<keyword evidence="4" id="KW-1185">Reference proteome</keyword>
<dbReference type="PANTHER" id="PTHR47591:SF1">
    <property type="entry name" value="ZINC FINGER PROTEIN ZAT2-RELATED"/>
    <property type="match status" value="1"/>
</dbReference>
<keyword evidence="1" id="KW-0479">Metal-binding</keyword>
<comment type="caution">
    <text evidence="3">The sequence shown here is derived from an EMBL/GenBank/DDBJ whole genome shotgun (WGS) entry which is preliminary data.</text>
</comment>
<evidence type="ECO:0000256" key="1">
    <source>
        <dbReference type="PROSITE-ProRule" id="PRU00042"/>
    </source>
</evidence>
<dbReference type="OrthoDB" id="6077919at2759"/>
<dbReference type="Pfam" id="PF13912">
    <property type="entry name" value="zf-C2H2_6"/>
    <property type="match status" value="3"/>
</dbReference>
<keyword evidence="1" id="KW-0862">Zinc</keyword>
<name>A0A8J5ZS07_9ROSI</name>
<dbReference type="InterPro" id="IPR036236">
    <property type="entry name" value="Znf_C2H2_sf"/>
</dbReference>
<sequence length="304" mass="33784">MNENIDSDHGFRFLSSVTQHNVLDLPSSSSNTVNYDPKPRKKRTKVVKVDVGQFPTCSSNTVSRPKYTKKPDPAAPKITRPCTECGKKFWSWKALFGHMRCHPERQWRGINPPPNYCRPVKPASNVETLMTEDDHEIAASLLMLANGSTASESACGTSYRPGVQETEAFSQHLGANIRFECSSCKKVFASHQALGGHWASHKNVEGCFVITRSEGYDVKDHSCDDDKMMMVLGHKCSICWKLLSSGQALDGHKRYHWEKGDDEASSLNLLTAKEDCGLDLNLPPAPLQNDSYPSSLALDLRLSL</sequence>
<dbReference type="InterPro" id="IPR013087">
    <property type="entry name" value="Znf_C2H2_type"/>
</dbReference>
<dbReference type="GO" id="GO:0008270">
    <property type="term" value="F:zinc ion binding"/>
    <property type="evidence" value="ECO:0007669"/>
    <property type="project" value="UniProtKB-KW"/>
</dbReference>
<evidence type="ECO:0000313" key="3">
    <source>
        <dbReference type="EMBL" id="KAG8503800.1"/>
    </source>
</evidence>
<protein>
    <recommendedName>
        <fullName evidence="2">C2H2-type domain-containing protein</fullName>
    </recommendedName>
</protein>
<dbReference type="SMART" id="SM00355">
    <property type="entry name" value="ZnF_C2H2"/>
    <property type="match status" value="3"/>
</dbReference>
<feature type="domain" description="C2H2-type" evidence="2">
    <location>
        <begin position="179"/>
        <end position="206"/>
    </location>
</feature>
<organism evidence="3 4">
    <name type="scientific">Gossypium anomalum</name>
    <dbReference type="NCBI Taxonomy" id="47600"/>
    <lineage>
        <taxon>Eukaryota</taxon>
        <taxon>Viridiplantae</taxon>
        <taxon>Streptophyta</taxon>
        <taxon>Embryophyta</taxon>
        <taxon>Tracheophyta</taxon>
        <taxon>Spermatophyta</taxon>
        <taxon>Magnoliopsida</taxon>
        <taxon>eudicotyledons</taxon>
        <taxon>Gunneridae</taxon>
        <taxon>Pentapetalae</taxon>
        <taxon>rosids</taxon>
        <taxon>malvids</taxon>
        <taxon>Malvales</taxon>
        <taxon>Malvaceae</taxon>
        <taxon>Malvoideae</taxon>
        <taxon>Gossypium</taxon>
    </lineage>
</organism>
<dbReference type="PROSITE" id="PS50157">
    <property type="entry name" value="ZINC_FINGER_C2H2_2"/>
    <property type="match status" value="2"/>
</dbReference>
<evidence type="ECO:0000259" key="2">
    <source>
        <dbReference type="PROSITE" id="PS50157"/>
    </source>
</evidence>
<dbReference type="Proteomes" id="UP000701853">
    <property type="component" value="Chromosome 1"/>
</dbReference>
<evidence type="ECO:0000313" key="4">
    <source>
        <dbReference type="Proteomes" id="UP000701853"/>
    </source>
</evidence>
<keyword evidence="1" id="KW-0863">Zinc-finger</keyword>
<dbReference type="PANTHER" id="PTHR47591">
    <property type="entry name" value="ZINC FINGER PROTEIN ZAT2-RELATED"/>
    <property type="match status" value="1"/>
</dbReference>
<dbReference type="SUPFAM" id="SSF57667">
    <property type="entry name" value="beta-beta-alpha zinc fingers"/>
    <property type="match status" value="1"/>
</dbReference>
<dbReference type="PROSITE" id="PS00028">
    <property type="entry name" value="ZINC_FINGER_C2H2_1"/>
    <property type="match status" value="3"/>
</dbReference>
<accession>A0A8J5ZS07</accession>
<proteinExistence type="predicted"/>
<dbReference type="Gene3D" id="3.30.160.60">
    <property type="entry name" value="Classic Zinc Finger"/>
    <property type="match status" value="1"/>
</dbReference>
<gene>
    <name evidence="3" type="ORF">CXB51_001887</name>
</gene>
<reference evidence="3 4" key="1">
    <citation type="journal article" date="2021" name="bioRxiv">
        <title>The Gossypium anomalum genome as a resource for cotton improvement and evolutionary analysis of hybrid incompatibility.</title>
        <authorList>
            <person name="Grover C.E."/>
            <person name="Yuan D."/>
            <person name="Arick M.A."/>
            <person name="Miller E.R."/>
            <person name="Hu G."/>
            <person name="Peterson D.G."/>
            <person name="Wendel J.F."/>
            <person name="Udall J.A."/>
        </authorList>
    </citation>
    <scope>NUCLEOTIDE SEQUENCE [LARGE SCALE GENOMIC DNA]</scope>
    <source>
        <strain evidence="3">JFW-Udall</strain>
        <tissue evidence="3">Leaf</tissue>
    </source>
</reference>